<sequence length="39" mass="4129">MGQCGNCANSDAGKGWIWEWRDGARVKVPCPVCNGTGTC</sequence>
<organism evidence="1 2">
    <name type="scientific">Streptomyces aidingensis</name>
    <dbReference type="NCBI Taxonomy" id="910347"/>
    <lineage>
        <taxon>Bacteria</taxon>
        <taxon>Bacillati</taxon>
        <taxon>Actinomycetota</taxon>
        <taxon>Actinomycetes</taxon>
        <taxon>Kitasatosporales</taxon>
        <taxon>Streptomycetaceae</taxon>
        <taxon>Streptomyces</taxon>
    </lineage>
</organism>
<reference evidence="1 2" key="1">
    <citation type="submission" date="2016-10" db="EMBL/GenBank/DDBJ databases">
        <authorList>
            <person name="de Groot N.N."/>
        </authorList>
    </citation>
    <scope>NUCLEOTIDE SEQUENCE [LARGE SCALE GENOMIC DNA]</scope>
    <source>
        <strain evidence="1 2">CGMCC 4.5739</strain>
    </source>
</reference>
<gene>
    <name evidence="1" type="ORF">SAMN05421773_113133</name>
</gene>
<dbReference type="STRING" id="910347.SAMN05421773_113133"/>
<accession>A0A1I1RQ68</accession>
<proteinExistence type="predicted"/>
<name>A0A1I1RQ68_9ACTN</name>
<evidence type="ECO:0000313" key="2">
    <source>
        <dbReference type="Proteomes" id="UP000199207"/>
    </source>
</evidence>
<dbReference type="EMBL" id="FOLM01000013">
    <property type="protein sequence ID" value="SFD34408.1"/>
    <property type="molecule type" value="Genomic_DNA"/>
</dbReference>
<dbReference type="AlphaFoldDB" id="A0A1I1RQ68"/>
<protein>
    <submittedName>
        <fullName evidence="1">Uncharacterized protein</fullName>
    </submittedName>
</protein>
<evidence type="ECO:0000313" key="1">
    <source>
        <dbReference type="EMBL" id="SFD34408.1"/>
    </source>
</evidence>
<keyword evidence="2" id="KW-1185">Reference proteome</keyword>
<dbReference type="Proteomes" id="UP000199207">
    <property type="component" value="Unassembled WGS sequence"/>
</dbReference>